<sequence>MTSAPPPLDSPRPRASDPLMIVVGIVTIVAPIVAVLAKLPSFGWLMLIVIVWGFLVWIPGYAVLIIAVARGMLRSRGAMRVGARRTRSIIWALLTSIGIVVLGLTLVDGGDTRESVQSTLTIMLGSPTSPSAAHALSETIGWVAAVAWLTGYVGLIVEWIVAAEIARRAQPAAPRVAPPQIG</sequence>
<feature type="transmembrane region" description="Helical" evidence="1">
    <location>
        <begin position="43"/>
        <end position="68"/>
    </location>
</feature>
<evidence type="ECO:0000313" key="2">
    <source>
        <dbReference type="EMBL" id="GAA1422954.1"/>
    </source>
</evidence>
<feature type="transmembrane region" description="Helical" evidence="1">
    <location>
        <begin position="140"/>
        <end position="161"/>
    </location>
</feature>
<accession>A0ABN1YW43</accession>
<protein>
    <submittedName>
        <fullName evidence="2">Uncharacterized protein</fullName>
    </submittedName>
</protein>
<reference evidence="2 3" key="1">
    <citation type="journal article" date="2019" name="Int. J. Syst. Evol. Microbiol.">
        <title>The Global Catalogue of Microorganisms (GCM) 10K type strain sequencing project: providing services to taxonomists for standard genome sequencing and annotation.</title>
        <authorList>
            <consortium name="The Broad Institute Genomics Platform"/>
            <consortium name="The Broad Institute Genome Sequencing Center for Infectious Disease"/>
            <person name="Wu L."/>
            <person name="Ma J."/>
        </authorList>
    </citation>
    <scope>NUCLEOTIDE SEQUENCE [LARGE SCALE GENOMIC DNA]</scope>
    <source>
        <strain evidence="2 3">JCM 12398</strain>
    </source>
</reference>
<proteinExistence type="predicted"/>
<dbReference type="RefSeq" id="WP_343919305.1">
    <property type="nucleotide sequence ID" value="NZ_BAAAKK010000004.1"/>
</dbReference>
<feature type="transmembrane region" description="Helical" evidence="1">
    <location>
        <begin position="89"/>
        <end position="107"/>
    </location>
</feature>
<keyword evidence="1" id="KW-0812">Transmembrane</keyword>
<feature type="transmembrane region" description="Helical" evidence="1">
    <location>
        <begin position="19"/>
        <end position="37"/>
    </location>
</feature>
<comment type="caution">
    <text evidence="2">The sequence shown here is derived from an EMBL/GenBank/DDBJ whole genome shotgun (WGS) entry which is preliminary data.</text>
</comment>
<evidence type="ECO:0000256" key="1">
    <source>
        <dbReference type="SAM" id="Phobius"/>
    </source>
</evidence>
<keyword evidence="1" id="KW-0472">Membrane</keyword>
<evidence type="ECO:0000313" key="3">
    <source>
        <dbReference type="Proteomes" id="UP001501266"/>
    </source>
</evidence>
<keyword evidence="3" id="KW-1185">Reference proteome</keyword>
<gene>
    <name evidence="2" type="ORF">GCM10009640_16560</name>
</gene>
<name>A0ABN1YW43_9MICO</name>
<dbReference type="Proteomes" id="UP001501266">
    <property type="component" value="Unassembled WGS sequence"/>
</dbReference>
<organism evidence="2 3">
    <name type="scientific">Agrococcus citreus</name>
    <dbReference type="NCBI Taxonomy" id="84643"/>
    <lineage>
        <taxon>Bacteria</taxon>
        <taxon>Bacillati</taxon>
        <taxon>Actinomycetota</taxon>
        <taxon>Actinomycetes</taxon>
        <taxon>Micrococcales</taxon>
        <taxon>Microbacteriaceae</taxon>
        <taxon>Agrococcus</taxon>
    </lineage>
</organism>
<dbReference type="EMBL" id="BAAAKK010000004">
    <property type="protein sequence ID" value="GAA1422954.1"/>
    <property type="molecule type" value="Genomic_DNA"/>
</dbReference>
<keyword evidence="1" id="KW-1133">Transmembrane helix</keyword>